<gene>
    <name evidence="1" type="ORF">ICL16_35475</name>
</gene>
<keyword evidence="2" id="KW-1185">Reference proteome</keyword>
<accession>A0A8J6XPS4</accession>
<comment type="caution">
    <text evidence="1">The sequence shown here is derived from an EMBL/GenBank/DDBJ whole genome shotgun (WGS) entry which is preliminary data.</text>
</comment>
<dbReference type="AlphaFoldDB" id="A0A8J6XPS4"/>
<evidence type="ECO:0000313" key="2">
    <source>
        <dbReference type="Proteomes" id="UP000629098"/>
    </source>
</evidence>
<reference evidence="1" key="1">
    <citation type="submission" date="2020-09" db="EMBL/GenBank/DDBJ databases">
        <title>Iningainema tapete sp. nov. (Scytonemataceae, Cyanobacteria) from greenhouses in central Florida (USA) produces two types of nodularin with biosynthetic potential for microcystin-LR and anabaenopeptins.</title>
        <authorList>
            <person name="Berthold D.E."/>
            <person name="Lefler F.W."/>
            <person name="Huang I.-S."/>
            <person name="Abdulla H."/>
            <person name="Zimba P.V."/>
            <person name="Laughinghouse H.D. IV."/>
        </authorList>
    </citation>
    <scope>NUCLEOTIDE SEQUENCE</scope>
    <source>
        <strain evidence="1">BLCCT55</strain>
    </source>
</reference>
<dbReference type="Proteomes" id="UP000629098">
    <property type="component" value="Unassembled WGS sequence"/>
</dbReference>
<name>A0A8J6XPS4_9CYAN</name>
<evidence type="ECO:0000313" key="1">
    <source>
        <dbReference type="EMBL" id="MBD2777207.1"/>
    </source>
</evidence>
<organism evidence="1 2">
    <name type="scientific">Iningainema tapete BLCC-T55</name>
    <dbReference type="NCBI Taxonomy" id="2748662"/>
    <lineage>
        <taxon>Bacteria</taxon>
        <taxon>Bacillati</taxon>
        <taxon>Cyanobacteriota</taxon>
        <taxon>Cyanophyceae</taxon>
        <taxon>Nostocales</taxon>
        <taxon>Scytonemataceae</taxon>
        <taxon>Iningainema tapete</taxon>
    </lineage>
</organism>
<protein>
    <submittedName>
        <fullName evidence="1">DUF1816 domain-containing protein</fullName>
    </submittedName>
</protein>
<proteinExistence type="predicted"/>
<dbReference type="InterPro" id="IPR014945">
    <property type="entry name" value="DUF1816"/>
</dbReference>
<dbReference type="Pfam" id="PF08846">
    <property type="entry name" value="DUF1816"/>
    <property type="match status" value="1"/>
</dbReference>
<sequence>MQLAEIIQDSLDLAWWVEIVTEKPRCSYYFGPFEHAKLADIAQAGYIEDLAQEGAEGIAVHIKWYKPNYLTACEDELVESIQLTELC</sequence>
<dbReference type="EMBL" id="JACXAE010000107">
    <property type="protein sequence ID" value="MBD2777207.1"/>
    <property type="molecule type" value="Genomic_DNA"/>
</dbReference>
<dbReference type="RefSeq" id="WP_190836278.1">
    <property type="nucleotide sequence ID" value="NZ_CAWPPI010000107.1"/>
</dbReference>